<name>V4CAY9_LOTGI</name>
<dbReference type="CTD" id="20252827"/>
<organism evidence="5 6">
    <name type="scientific">Lottia gigantea</name>
    <name type="common">Giant owl limpet</name>
    <dbReference type="NCBI Taxonomy" id="225164"/>
    <lineage>
        <taxon>Eukaryota</taxon>
        <taxon>Metazoa</taxon>
        <taxon>Spiralia</taxon>
        <taxon>Lophotrochozoa</taxon>
        <taxon>Mollusca</taxon>
        <taxon>Gastropoda</taxon>
        <taxon>Patellogastropoda</taxon>
        <taxon>Lottioidea</taxon>
        <taxon>Lottiidae</taxon>
        <taxon>Lottia</taxon>
    </lineage>
</organism>
<dbReference type="OrthoDB" id="422749at2759"/>
<evidence type="ECO:0000256" key="3">
    <source>
        <dbReference type="PROSITE-ProRule" id="PRU00196"/>
    </source>
</evidence>
<reference evidence="5 6" key="1">
    <citation type="journal article" date="2013" name="Nature">
        <title>Insights into bilaterian evolution from three spiralian genomes.</title>
        <authorList>
            <person name="Simakov O."/>
            <person name="Marletaz F."/>
            <person name="Cho S.J."/>
            <person name="Edsinger-Gonzales E."/>
            <person name="Havlak P."/>
            <person name="Hellsten U."/>
            <person name="Kuo D.H."/>
            <person name="Larsson T."/>
            <person name="Lv J."/>
            <person name="Arendt D."/>
            <person name="Savage R."/>
            <person name="Osoegawa K."/>
            <person name="de Jong P."/>
            <person name="Grimwood J."/>
            <person name="Chapman J.A."/>
            <person name="Shapiro H."/>
            <person name="Aerts A."/>
            <person name="Otillar R.P."/>
            <person name="Terry A.Y."/>
            <person name="Boore J.L."/>
            <person name="Grigoriev I.V."/>
            <person name="Lindberg D.R."/>
            <person name="Seaver E.C."/>
            <person name="Weisblat D.A."/>
            <person name="Putnam N.H."/>
            <person name="Rokhsar D.S."/>
        </authorList>
    </citation>
    <scope>NUCLEOTIDE SEQUENCE [LARGE SCALE GENOMIC DNA]</scope>
</reference>
<dbReference type="AlphaFoldDB" id="V4CAY9"/>
<dbReference type="PRINTS" id="PR00258">
    <property type="entry name" value="SPERACTRCPTR"/>
</dbReference>
<dbReference type="SMART" id="SM00202">
    <property type="entry name" value="SR"/>
    <property type="match status" value="1"/>
</dbReference>
<dbReference type="HOGENOM" id="CLU_002555_6_1_1"/>
<evidence type="ECO:0000256" key="1">
    <source>
        <dbReference type="ARBA" id="ARBA00023157"/>
    </source>
</evidence>
<protein>
    <recommendedName>
        <fullName evidence="4">SRCR domain-containing protein</fullName>
    </recommendedName>
</protein>
<dbReference type="EMBL" id="KB201205">
    <property type="protein sequence ID" value="ESO98994.1"/>
    <property type="molecule type" value="Genomic_DNA"/>
</dbReference>
<dbReference type="PROSITE" id="PS00420">
    <property type="entry name" value="SRCR_1"/>
    <property type="match status" value="1"/>
</dbReference>
<evidence type="ECO:0000313" key="6">
    <source>
        <dbReference type="Proteomes" id="UP000030746"/>
    </source>
</evidence>
<keyword evidence="1 3" id="KW-1015">Disulfide bond</keyword>
<dbReference type="SUPFAM" id="SSF56487">
    <property type="entry name" value="SRCR-like"/>
    <property type="match status" value="1"/>
</dbReference>
<dbReference type="OMA" id="FRINSMI"/>
<dbReference type="PANTHER" id="PTHR48071">
    <property type="entry name" value="SRCR DOMAIN-CONTAINING PROTEIN"/>
    <property type="match status" value="1"/>
</dbReference>
<dbReference type="InterPro" id="IPR036772">
    <property type="entry name" value="SRCR-like_dom_sf"/>
</dbReference>
<dbReference type="PANTHER" id="PTHR48071:SF18">
    <property type="entry name" value="DELETED IN MALIGNANT BRAIN TUMORS 1 PROTEIN-RELATED"/>
    <property type="match status" value="1"/>
</dbReference>
<evidence type="ECO:0000313" key="5">
    <source>
        <dbReference type="EMBL" id="ESO98994.1"/>
    </source>
</evidence>
<comment type="caution">
    <text evidence="3">Lacks conserved residue(s) required for the propagation of feature annotation.</text>
</comment>
<feature type="non-terminal residue" evidence="5">
    <location>
        <position position="1"/>
    </location>
</feature>
<dbReference type="PROSITE" id="PS50287">
    <property type="entry name" value="SRCR_2"/>
    <property type="match status" value="1"/>
</dbReference>
<keyword evidence="6" id="KW-1185">Reference proteome</keyword>
<feature type="domain" description="SRCR" evidence="4">
    <location>
        <begin position="4"/>
        <end position="103"/>
    </location>
</feature>
<gene>
    <name evidence="5" type="ORF">LOTGIDRAFT_89154</name>
</gene>
<accession>V4CAY9</accession>
<evidence type="ECO:0000259" key="4">
    <source>
        <dbReference type="PROSITE" id="PS50287"/>
    </source>
</evidence>
<feature type="disulfide bond" evidence="3">
    <location>
        <begin position="72"/>
        <end position="82"/>
    </location>
</feature>
<dbReference type="STRING" id="225164.V4CAY9"/>
<feature type="non-terminal residue" evidence="5">
    <location>
        <position position="103"/>
    </location>
</feature>
<dbReference type="GeneID" id="20252827"/>
<dbReference type="Proteomes" id="UP000030746">
    <property type="component" value="Unassembled WGS sequence"/>
</dbReference>
<keyword evidence="2" id="KW-0325">Glycoprotein</keyword>
<evidence type="ECO:0000256" key="2">
    <source>
        <dbReference type="ARBA" id="ARBA00023180"/>
    </source>
</evidence>
<dbReference type="InterPro" id="IPR001190">
    <property type="entry name" value="SRCR"/>
</dbReference>
<dbReference type="Pfam" id="PF00530">
    <property type="entry name" value="SRCR"/>
    <property type="match status" value="1"/>
</dbReference>
<dbReference type="RefSeq" id="XP_009050338.1">
    <property type="nucleotide sequence ID" value="XM_009052090.1"/>
</dbReference>
<sequence>IQDIRLAGGNNTAGRVEVQINGVWGTVCDDAWDELDAAVVCRFLGLNNGGKATTGAQFGQGVGTIYLDDVSCRGDETNLDECLMNPSIGNVQCTHAEDAGVEC</sequence>
<proteinExistence type="predicted"/>
<dbReference type="KEGG" id="lgi:LOTGIDRAFT_89154"/>
<dbReference type="FunFam" id="3.10.250.10:FF:000011">
    <property type="entry name" value="Scavenger receptor class A member 5"/>
    <property type="match status" value="1"/>
</dbReference>
<dbReference type="Gene3D" id="3.10.250.10">
    <property type="entry name" value="SRCR-like domain"/>
    <property type="match status" value="1"/>
</dbReference>
<dbReference type="GO" id="GO:0016020">
    <property type="term" value="C:membrane"/>
    <property type="evidence" value="ECO:0007669"/>
    <property type="project" value="InterPro"/>
</dbReference>